<proteinExistence type="predicted"/>
<evidence type="ECO:0000313" key="1">
    <source>
        <dbReference type="EMBL" id="GIY87134.1"/>
    </source>
</evidence>
<dbReference type="Proteomes" id="UP001054837">
    <property type="component" value="Unassembled WGS sequence"/>
</dbReference>
<dbReference type="EMBL" id="BPLQ01015303">
    <property type="protein sequence ID" value="GIY87134.1"/>
    <property type="molecule type" value="Genomic_DNA"/>
</dbReference>
<accession>A0AAV4WZH9</accession>
<sequence length="132" mass="14099">MSESGVLCCGQATYLLTDKRICGGGCQGGQQNPFLSTLGKCREIGDQDFRDRGLVKLSPEGECVKNGTHPYSGGLHLGGGEKDEKWIFSASHEITNVKRAICGLCALCMESISRREPKGVHALMNPSEPADG</sequence>
<organism evidence="1 2">
    <name type="scientific">Caerostris darwini</name>
    <dbReference type="NCBI Taxonomy" id="1538125"/>
    <lineage>
        <taxon>Eukaryota</taxon>
        <taxon>Metazoa</taxon>
        <taxon>Ecdysozoa</taxon>
        <taxon>Arthropoda</taxon>
        <taxon>Chelicerata</taxon>
        <taxon>Arachnida</taxon>
        <taxon>Araneae</taxon>
        <taxon>Araneomorphae</taxon>
        <taxon>Entelegynae</taxon>
        <taxon>Araneoidea</taxon>
        <taxon>Araneidae</taxon>
        <taxon>Caerostris</taxon>
    </lineage>
</organism>
<name>A0AAV4WZH9_9ARAC</name>
<protein>
    <submittedName>
        <fullName evidence="1">Uncharacterized protein</fullName>
    </submittedName>
</protein>
<keyword evidence="2" id="KW-1185">Reference proteome</keyword>
<comment type="caution">
    <text evidence="1">The sequence shown here is derived from an EMBL/GenBank/DDBJ whole genome shotgun (WGS) entry which is preliminary data.</text>
</comment>
<gene>
    <name evidence="1" type="ORF">CDAR_205771</name>
</gene>
<reference evidence="1 2" key="1">
    <citation type="submission" date="2021-06" db="EMBL/GenBank/DDBJ databases">
        <title>Caerostris darwini draft genome.</title>
        <authorList>
            <person name="Kono N."/>
            <person name="Arakawa K."/>
        </authorList>
    </citation>
    <scope>NUCLEOTIDE SEQUENCE [LARGE SCALE GENOMIC DNA]</scope>
</reference>
<evidence type="ECO:0000313" key="2">
    <source>
        <dbReference type="Proteomes" id="UP001054837"/>
    </source>
</evidence>
<dbReference type="AlphaFoldDB" id="A0AAV4WZH9"/>